<reference evidence="2" key="1">
    <citation type="journal article" date="2023" name="GigaByte">
        <title>Genome assembly of the bearded iris, Iris pallida Lam.</title>
        <authorList>
            <person name="Bruccoleri R.E."/>
            <person name="Oakeley E.J."/>
            <person name="Faust A.M.E."/>
            <person name="Altorfer M."/>
            <person name="Dessus-Babus S."/>
            <person name="Burckhardt D."/>
            <person name="Oertli M."/>
            <person name="Naumann U."/>
            <person name="Petersen F."/>
            <person name="Wong J."/>
        </authorList>
    </citation>
    <scope>NUCLEOTIDE SEQUENCE</scope>
    <source>
        <strain evidence="2">GSM-AAB239-AS_SAM_17_03QT</strain>
    </source>
</reference>
<feature type="region of interest" description="Disordered" evidence="1">
    <location>
        <begin position="1"/>
        <end position="20"/>
    </location>
</feature>
<feature type="compositionally biased region" description="Pro residues" evidence="1">
    <location>
        <begin position="9"/>
        <end position="19"/>
    </location>
</feature>
<reference evidence="2" key="2">
    <citation type="submission" date="2023-04" db="EMBL/GenBank/DDBJ databases">
        <authorList>
            <person name="Bruccoleri R.E."/>
            <person name="Oakeley E.J."/>
            <person name="Faust A.-M."/>
            <person name="Dessus-Babus S."/>
            <person name="Altorfer M."/>
            <person name="Burckhardt D."/>
            <person name="Oertli M."/>
            <person name="Naumann U."/>
            <person name="Petersen F."/>
            <person name="Wong J."/>
        </authorList>
    </citation>
    <scope>NUCLEOTIDE SEQUENCE</scope>
    <source>
        <strain evidence="2">GSM-AAB239-AS_SAM_17_03QT</strain>
        <tissue evidence="2">Leaf</tissue>
    </source>
</reference>
<sequence length="31" mass="3425">MDFWILDPDPSPSPDPGPGPFFLSLSKPGYF</sequence>
<evidence type="ECO:0000256" key="1">
    <source>
        <dbReference type="SAM" id="MobiDB-lite"/>
    </source>
</evidence>
<proteinExistence type="predicted"/>
<dbReference type="EMBL" id="JANAVB010003999">
    <property type="protein sequence ID" value="KAJ6849093.1"/>
    <property type="molecule type" value="Genomic_DNA"/>
</dbReference>
<comment type="caution">
    <text evidence="2">The sequence shown here is derived from an EMBL/GenBank/DDBJ whole genome shotgun (WGS) entry which is preliminary data.</text>
</comment>
<dbReference type="AlphaFoldDB" id="A0AAX6I844"/>
<name>A0AAX6I844_IRIPA</name>
<gene>
    <name evidence="2" type="ORF">M6B38_271445</name>
</gene>
<accession>A0AAX6I844</accession>
<protein>
    <submittedName>
        <fullName evidence="2">Uncharacterized protein</fullName>
    </submittedName>
</protein>
<evidence type="ECO:0000313" key="2">
    <source>
        <dbReference type="EMBL" id="KAJ6849093.1"/>
    </source>
</evidence>
<evidence type="ECO:0000313" key="3">
    <source>
        <dbReference type="Proteomes" id="UP001140949"/>
    </source>
</evidence>
<keyword evidence="3" id="KW-1185">Reference proteome</keyword>
<organism evidence="2 3">
    <name type="scientific">Iris pallida</name>
    <name type="common">Sweet iris</name>
    <dbReference type="NCBI Taxonomy" id="29817"/>
    <lineage>
        <taxon>Eukaryota</taxon>
        <taxon>Viridiplantae</taxon>
        <taxon>Streptophyta</taxon>
        <taxon>Embryophyta</taxon>
        <taxon>Tracheophyta</taxon>
        <taxon>Spermatophyta</taxon>
        <taxon>Magnoliopsida</taxon>
        <taxon>Liliopsida</taxon>
        <taxon>Asparagales</taxon>
        <taxon>Iridaceae</taxon>
        <taxon>Iridoideae</taxon>
        <taxon>Irideae</taxon>
        <taxon>Iris</taxon>
    </lineage>
</organism>
<dbReference type="Proteomes" id="UP001140949">
    <property type="component" value="Unassembled WGS sequence"/>
</dbReference>